<dbReference type="InterPro" id="IPR036249">
    <property type="entry name" value="Thioredoxin-like_sf"/>
</dbReference>
<dbReference type="InterPro" id="IPR000866">
    <property type="entry name" value="AhpC/TSA"/>
</dbReference>
<reference evidence="3 4" key="1">
    <citation type="submission" date="2015-08" db="EMBL/GenBank/DDBJ databases">
        <title>Draft genome sequence of cellulolytic and xylanolytic Paenibacillus sp. A59, isolated from a decaying forest soil from Patagonia, Argentina.</title>
        <authorList>
            <person name="Ghio S."/>
            <person name="Caceres A.M."/>
            <person name="Talia P."/>
            <person name="Grasso D."/>
            <person name="Campos E."/>
        </authorList>
    </citation>
    <scope>NUCLEOTIDE SEQUENCE [LARGE SCALE GENOMIC DNA]</scope>
    <source>
        <strain evidence="3 4">A59</strain>
    </source>
</reference>
<name>A0A0M9BP23_9BACL</name>
<evidence type="ECO:0000256" key="1">
    <source>
        <dbReference type="ARBA" id="ARBA00023157"/>
    </source>
</evidence>
<comment type="caution">
    <text evidence="3">The sequence shown here is derived from an EMBL/GenBank/DDBJ whole genome shotgun (WGS) entry which is preliminary data.</text>
</comment>
<proteinExistence type="predicted"/>
<dbReference type="OrthoDB" id="25753at2"/>
<dbReference type="InterPro" id="IPR050553">
    <property type="entry name" value="Thioredoxin_ResA/DsbE_sf"/>
</dbReference>
<dbReference type="Proteomes" id="UP000037688">
    <property type="component" value="Unassembled WGS sequence"/>
</dbReference>
<dbReference type="SUPFAM" id="SSF52833">
    <property type="entry name" value="Thioredoxin-like"/>
    <property type="match status" value="1"/>
</dbReference>
<protein>
    <submittedName>
        <fullName evidence="3">Cytochrome C biogenesis protein</fullName>
    </submittedName>
</protein>
<keyword evidence="1" id="KW-1015">Disulfide bond</keyword>
<dbReference type="Pfam" id="PF00578">
    <property type="entry name" value="AhpC-TSA"/>
    <property type="match status" value="1"/>
</dbReference>
<dbReference type="PANTHER" id="PTHR42852">
    <property type="entry name" value="THIOL:DISULFIDE INTERCHANGE PROTEIN DSBE"/>
    <property type="match status" value="1"/>
</dbReference>
<dbReference type="GO" id="GO:0016491">
    <property type="term" value="F:oxidoreductase activity"/>
    <property type="evidence" value="ECO:0007669"/>
    <property type="project" value="InterPro"/>
</dbReference>
<feature type="domain" description="Thioredoxin" evidence="2">
    <location>
        <begin position="52"/>
        <end position="192"/>
    </location>
</feature>
<dbReference type="EMBL" id="LITU01000055">
    <property type="protein sequence ID" value="KOY16198.1"/>
    <property type="molecule type" value="Genomic_DNA"/>
</dbReference>
<sequence>MKKNIIVIVILLGLVGWGIYDTSKKNDERQASLASSEQAMEGIDDSSLSIGINQGNIAPDFELNSLDGKSFKLSDFRGQKVIVNMWATWCPPCRAEMPDMQKFYDKYKDENTSVIAINMTTSEKSVDRIPEFLDEFGITFPVLLDKQNKIGEIYQVYALPTSYIIDSQGIIQQKVTGPMNYEMMEKLVKEIR</sequence>
<evidence type="ECO:0000313" key="3">
    <source>
        <dbReference type="EMBL" id="KOY16198.1"/>
    </source>
</evidence>
<gene>
    <name evidence="3" type="ORF">AMS66_12620</name>
</gene>
<dbReference type="PROSITE" id="PS00194">
    <property type="entry name" value="THIOREDOXIN_1"/>
    <property type="match status" value="1"/>
</dbReference>
<dbReference type="PROSITE" id="PS51352">
    <property type="entry name" value="THIOREDOXIN_2"/>
    <property type="match status" value="1"/>
</dbReference>
<evidence type="ECO:0000259" key="2">
    <source>
        <dbReference type="PROSITE" id="PS51352"/>
    </source>
</evidence>
<dbReference type="InterPro" id="IPR013766">
    <property type="entry name" value="Thioredoxin_domain"/>
</dbReference>
<dbReference type="CDD" id="cd02966">
    <property type="entry name" value="TlpA_like_family"/>
    <property type="match status" value="1"/>
</dbReference>
<dbReference type="PANTHER" id="PTHR42852:SF1">
    <property type="entry name" value="THIOREDOXIN-LIKE PROTEIN YNEN"/>
    <property type="match status" value="1"/>
</dbReference>
<dbReference type="Gene3D" id="3.40.30.10">
    <property type="entry name" value="Glutaredoxin"/>
    <property type="match status" value="1"/>
</dbReference>
<dbReference type="PATRIC" id="fig|1705561.3.peg.2423"/>
<dbReference type="RefSeq" id="WP_053781139.1">
    <property type="nucleotide sequence ID" value="NZ_LITU01000055.1"/>
</dbReference>
<dbReference type="InterPro" id="IPR017937">
    <property type="entry name" value="Thioredoxin_CS"/>
</dbReference>
<organism evidence="3 4">
    <name type="scientific">Paenibacillus xylanivorans</name>
    <dbReference type="NCBI Taxonomy" id="1705561"/>
    <lineage>
        <taxon>Bacteria</taxon>
        <taxon>Bacillati</taxon>
        <taxon>Bacillota</taxon>
        <taxon>Bacilli</taxon>
        <taxon>Bacillales</taxon>
        <taxon>Paenibacillaceae</taxon>
        <taxon>Paenibacillus</taxon>
    </lineage>
</organism>
<evidence type="ECO:0000313" key="4">
    <source>
        <dbReference type="Proteomes" id="UP000037688"/>
    </source>
</evidence>
<accession>A0A0M9BP23</accession>
<dbReference type="GO" id="GO:0016209">
    <property type="term" value="F:antioxidant activity"/>
    <property type="evidence" value="ECO:0007669"/>
    <property type="project" value="InterPro"/>
</dbReference>
<dbReference type="AlphaFoldDB" id="A0A0M9BP23"/>
<keyword evidence="4" id="KW-1185">Reference proteome</keyword>